<dbReference type="PRINTS" id="PR00723">
    <property type="entry name" value="SUBTILISIN"/>
</dbReference>
<dbReference type="GO" id="GO:0006508">
    <property type="term" value="P:proteolysis"/>
    <property type="evidence" value="ECO:0007669"/>
    <property type="project" value="UniProtKB-KW"/>
</dbReference>
<sequence length="842" mass="93153">MPETNLPHLFANGYSETREYIAPPARVTLPTIPRNRRAHGTRLIGQLRRLRVTAAAIESRRKQLDLPRRQAGFSIAIEIRPKGALNPTSVEWKRDGIEVLSFVDARDRDVLVVFVPDGKLSAFEKRVNEYLEKDTEHEKPAHMALVNAIEQFRAIAFGDLWTSRSDPPAPDELAWYQVWLRSKGQSAGAIRDEFAEEAENFGITVEPGYVTFPGRVVVAVQATRDSLQESAELLDLVAEFRSVAPTAEFFLGELTPADQAEWGQDLVGRIEFSENAEETRVAILDTGVNRAHPLLSDVLGEQDLHAYDEAWGLADHEGHGTEMAGISAYGNLTELLASNEPVLINHVLESAKILPPNGANSPHLYGAIVARSAELLEGAAETDRRVFAMMTTAIGDTSGDPSEWSATIDQLAFGRPSVEIGVDDNEDPEPIRQRLFVLAAGNVQSNEWHEYPNSNAIRSIEDPAQAWNAIGVGAYTTLADINARQYPGYQAIADVGGLAPSSRTSLTWINQWPFKPDVVAEGGNGSIDGTNTGTPGPDSVRMVTTASRFQRSLFCETGDTSAATAEVARLCAQIWSRYPDYWPETVRALVIHGARHTPAMRANLSVQPSQRDKRNLLRTVGYGAIQPTYSLSSSEQRATIVLEETLTPFRKDGSIKMGNHNIHELPWPSDELLELEGQQAELRITLSYFVDPNPSKRGWNSKYRYPSFGLRFSLKGASETDEEFLSRVNLAERDADDEQRHPDPDVDGWTLGSQLRTRGSIHSDVWTGTAAALAAKGQIAVYPVGGWWKDWKDAEQWDNEVRYSLVVSLELPVDVETDIYQPIAHELGVPIDVEIDTSDDDF</sequence>
<dbReference type="CDD" id="cd04847">
    <property type="entry name" value="Peptidases_S8_Subtilisin_like_2"/>
    <property type="match status" value="1"/>
</dbReference>
<evidence type="ECO:0000256" key="2">
    <source>
        <dbReference type="ARBA" id="ARBA00022670"/>
    </source>
</evidence>
<dbReference type="Pfam" id="PF00082">
    <property type="entry name" value="Peptidase_S8"/>
    <property type="match status" value="1"/>
</dbReference>
<evidence type="ECO:0000256" key="3">
    <source>
        <dbReference type="ARBA" id="ARBA00022801"/>
    </source>
</evidence>
<dbReference type="AlphaFoldDB" id="A0A124L4U3"/>
<dbReference type="SUPFAM" id="SSF52743">
    <property type="entry name" value="Subtilisin-like"/>
    <property type="match status" value="1"/>
</dbReference>
<dbReference type="InterPro" id="IPR023827">
    <property type="entry name" value="Peptidase_S8_Asp-AS"/>
</dbReference>
<dbReference type="EMBL" id="LOTN01000020">
    <property type="protein sequence ID" value="KUZ93193.1"/>
    <property type="molecule type" value="Genomic_DNA"/>
</dbReference>
<dbReference type="PANTHER" id="PTHR43806">
    <property type="entry name" value="PEPTIDASE S8"/>
    <property type="match status" value="1"/>
</dbReference>
<comment type="caution">
    <text evidence="6">The sequence shown here is derived from an EMBL/GenBank/DDBJ whole genome shotgun (WGS) entry which is preliminary data.</text>
</comment>
<keyword evidence="4" id="KW-0720">Serine protease</keyword>
<evidence type="ECO:0000313" key="7">
    <source>
        <dbReference type="Proteomes" id="UP000065521"/>
    </source>
</evidence>
<evidence type="ECO:0000259" key="5">
    <source>
        <dbReference type="Pfam" id="PF00082"/>
    </source>
</evidence>
<dbReference type="GO" id="GO:0004252">
    <property type="term" value="F:serine-type endopeptidase activity"/>
    <property type="evidence" value="ECO:0007669"/>
    <property type="project" value="InterPro"/>
</dbReference>
<accession>A0A124L4U3</accession>
<gene>
    <name evidence="6" type="ORF">WI38_09650</name>
</gene>
<comment type="similarity">
    <text evidence="1">Belongs to the peptidase S8 family.</text>
</comment>
<dbReference type="PROSITE" id="PS00136">
    <property type="entry name" value="SUBTILASE_ASP"/>
    <property type="match status" value="1"/>
</dbReference>
<organism evidence="6 7">
    <name type="scientific">Burkholderia ubonensis</name>
    <dbReference type="NCBI Taxonomy" id="101571"/>
    <lineage>
        <taxon>Bacteria</taxon>
        <taxon>Pseudomonadati</taxon>
        <taxon>Pseudomonadota</taxon>
        <taxon>Betaproteobacteria</taxon>
        <taxon>Burkholderiales</taxon>
        <taxon>Burkholderiaceae</taxon>
        <taxon>Burkholderia</taxon>
        <taxon>Burkholderia cepacia complex</taxon>
    </lineage>
</organism>
<proteinExistence type="inferred from homology"/>
<protein>
    <submittedName>
        <fullName evidence="6">Peptidase S8</fullName>
    </submittedName>
</protein>
<dbReference type="InterPro" id="IPR034074">
    <property type="entry name" value="Y4bN_pept_dom"/>
</dbReference>
<dbReference type="RefSeq" id="WP_059632331.1">
    <property type="nucleotide sequence ID" value="NZ_LOTK01000031.1"/>
</dbReference>
<dbReference type="InterPro" id="IPR050131">
    <property type="entry name" value="Peptidase_S8_subtilisin-like"/>
</dbReference>
<feature type="domain" description="Peptidase S8/S53" evidence="5">
    <location>
        <begin position="278"/>
        <end position="623"/>
    </location>
</feature>
<dbReference type="InterPro" id="IPR015500">
    <property type="entry name" value="Peptidase_S8_subtilisin-rel"/>
</dbReference>
<keyword evidence="2" id="KW-0645">Protease</keyword>
<evidence type="ECO:0000256" key="1">
    <source>
        <dbReference type="ARBA" id="ARBA00011073"/>
    </source>
</evidence>
<dbReference type="PANTHER" id="PTHR43806:SF11">
    <property type="entry name" value="CEREVISIN-RELATED"/>
    <property type="match status" value="1"/>
</dbReference>
<keyword evidence="3" id="KW-0378">Hydrolase</keyword>
<dbReference type="Proteomes" id="UP000065521">
    <property type="component" value="Unassembled WGS sequence"/>
</dbReference>
<reference evidence="6 7" key="1">
    <citation type="submission" date="2015-11" db="EMBL/GenBank/DDBJ databases">
        <title>Expanding the genomic diversity of Burkholderia species for the development of highly accurate diagnostics.</title>
        <authorList>
            <person name="Sahl J."/>
            <person name="Keim P."/>
            <person name="Wagner D."/>
        </authorList>
    </citation>
    <scope>NUCLEOTIDE SEQUENCE [LARGE SCALE GENOMIC DNA]</scope>
    <source>
        <strain evidence="6 7">RF32-BP4</strain>
    </source>
</reference>
<dbReference type="Gene3D" id="3.40.50.200">
    <property type="entry name" value="Peptidase S8/S53 domain"/>
    <property type="match status" value="1"/>
</dbReference>
<dbReference type="InterPro" id="IPR036852">
    <property type="entry name" value="Peptidase_S8/S53_dom_sf"/>
</dbReference>
<evidence type="ECO:0000256" key="4">
    <source>
        <dbReference type="ARBA" id="ARBA00022825"/>
    </source>
</evidence>
<evidence type="ECO:0000313" key="6">
    <source>
        <dbReference type="EMBL" id="KUZ93193.1"/>
    </source>
</evidence>
<dbReference type="InterPro" id="IPR000209">
    <property type="entry name" value="Peptidase_S8/S53_dom"/>
</dbReference>
<name>A0A124L4U3_9BURK</name>